<dbReference type="InterPro" id="IPR055178">
    <property type="entry name" value="RsdA/BaiN/AoA(So)-like_dom"/>
</dbReference>
<comment type="cofactor">
    <cofactor evidence="1">
        <name>FAD</name>
        <dbReference type="ChEBI" id="CHEBI:57692"/>
    </cofactor>
</comment>
<keyword evidence="2" id="KW-0285">Flavoprotein</keyword>
<protein>
    <submittedName>
        <fullName evidence="6">Aminoacetone oxidase family FAD-binding enzyme</fullName>
    </submittedName>
</protein>
<dbReference type="InterPro" id="IPR036188">
    <property type="entry name" value="FAD/NAD-bd_sf"/>
</dbReference>
<reference evidence="6 7" key="1">
    <citation type="submission" date="2019-10" db="EMBL/GenBank/DDBJ databases">
        <title>Cardiobacteriales fam. a chemoheterotrophic member of the order Cardiobacteriales, and proposal of Cardiobacteriales fam. nov.</title>
        <authorList>
            <person name="Wang C."/>
        </authorList>
    </citation>
    <scope>NUCLEOTIDE SEQUENCE [LARGE SCALE GENOMIC DNA]</scope>
    <source>
        <strain evidence="6 7">ML27</strain>
    </source>
</reference>
<dbReference type="SUPFAM" id="SSF51905">
    <property type="entry name" value="FAD/NAD(P)-binding domain"/>
    <property type="match status" value="1"/>
</dbReference>
<dbReference type="Pfam" id="PF03486">
    <property type="entry name" value="HI0933_like"/>
    <property type="match status" value="1"/>
</dbReference>
<keyword evidence="3" id="KW-0274">FAD</keyword>
<dbReference type="Gene3D" id="3.50.50.60">
    <property type="entry name" value="FAD/NAD(P)-binding domain"/>
    <property type="match status" value="1"/>
</dbReference>
<dbReference type="InParanoid" id="A0A6N7EXX3"/>
<dbReference type="Gene3D" id="2.40.30.10">
    <property type="entry name" value="Translation factors"/>
    <property type="match status" value="1"/>
</dbReference>
<dbReference type="EMBL" id="WHNW01000007">
    <property type="protein sequence ID" value="MPV86435.1"/>
    <property type="molecule type" value="Genomic_DNA"/>
</dbReference>
<evidence type="ECO:0000313" key="6">
    <source>
        <dbReference type="EMBL" id="MPV86435.1"/>
    </source>
</evidence>
<evidence type="ECO:0000259" key="5">
    <source>
        <dbReference type="Pfam" id="PF22780"/>
    </source>
</evidence>
<comment type="caution">
    <text evidence="6">The sequence shown here is derived from an EMBL/GenBank/DDBJ whole genome shotgun (WGS) entry which is preliminary data.</text>
</comment>
<evidence type="ECO:0000313" key="7">
    <source>
        <dbReference type="Proteomes" id="UP000471298"/>
    </source>
</evidence>
<dbReference type="Pfam" id="PF22780">
    <property type="entry name" value="HI0933_like_1st"/>
    <property type="match status" value="2"/>
</dbReference>
<dbReference type="AlphaFoldDB" id="A0A6N7EXX3"/>
<dbReference type="InterPro" id="IPR004792">
    <property type="entry name" value="BaiN-like"/>
</dbReference>
<dbReference type="SUPFAM" id="SSF160996">
    <property type="entry name" value="HI0933 insert domain-like"/>
    <property type="match status" value="2"/>
</dbReference>
<dbReference type="Proteomes" id="UP000471298">
    <property type="component" value="Unassembled WGS sequence"/>
</dbReference>
<dbReference type="PANTHER" id="PTHR42887">
    <property type="entry name" value="OS12G0638800 PROTEIN"/>
    <property type="match status" value="1"/>
</dbReference>
<evidence type="ECO:0000256" key="3">
    <source>
        <dbReference type="ARBA" id="ARBA00022827"/>
    </source>
</evidence>
<dbReference type="Gene3D" id="1.10.8.260">
    <property type="entry name" value="HI0933 insert domain-like"/>
    <property type="match status" value="1"/>
</dbReference>
<accession>A0A6N7EXX3</accession>
<dbReference type="PANTHER" id="PTHR42887:SF2">
    <property type="entry name" value="OS12G0638800 PROTEIN"/>
    <property type="match status" value="1"/>
</dbReference>
<gene>
    <name evidence="6" type="ORF">GCU85_06790</name>
</gene>
<dbReference type="InterPro" id="IPR023166">
    <property type="entry name" value="BaiN-like_dom_sf"/>
</dbReference>
<feature type="domain" description="RsdA/BaiN/AoA(So)-like Rossmann fold-like" evidence="4">
    <location>
        <begin position="1"/>
        <end position="412"/>
    </location>
</feature>
<sequence>MCAIRAAERGLAVLLIEKKQQAGNKIRISGGGRCNFTNIHTSHLAYLSDNPHFSKSALARYTPWHFIELMSRYGLTYHEKTLGQLFCDQKSQAIIDMLVSEASQHGVESRYGVTVSQINYDNRYTLDTDYGQFYGKQLVVATGGPSIPKIGGEDIALRIAKQFHIDNQPFSPALVPLTLSANDLKTYAALAGVSQFVRVQTTTQSTTAQNTTQAFDENLLFTHRGLSGPAILQISSYWQKGHPIEIDFSPETALLPRLLDAKKQSPNKTLVQVLTGVFSKKLTQQLTEQLISKIMPQLISQPMPQPMPAITDTTAQTEVMASGITLQQLSHKQLAHIAEHLHHWPMHPAGTEGMKKAEVSLGGVLTHELSSKNFACHKQPSLYFIGEAVNVTGWLGGYNFQWAWASGWCCGDGLLANASDAS</sequence>
<dbReference type="InterPro" id="IPR057661">
    <property type="entry name" value="RsdA/BaiN/AoA(So)_Rossmann"/>
</dbReference>
<feature type="domain" description="RsdA/BaiN/AoA(So)-like insert" evidence="5">
    <location>
        <begin position="317"/>
        <end position="359"/>
    </location>
</feature>
<organism evidence="6 7">
    <name type="scientific">Ostreibacterium oceani</name>
    <dbReference type="NCBI Taxonomy" id="2654998"/>
    <lineage>
        <taxon>Bacteria</taxon>
        <taxon>Pseudomonadati</taxon>
        <taxon>Pseudomonadota</taxon>
        <taxon>Gammaproteobacteria</taxon>
        <taxon>Cardiobacteriales</taxon>
        <taxon>Ostreibacteriaceae</taxon>
        <taxon>Ostreibacterium</taxon>
    </lineage>
</organism>
<feature type="domain" description="RsdA/BaiN/AoA(So)-like insert" evidence="5">
    <location>
        <begin position="172"/>
        <end position="291"/>
    </location>
</feature>
<dbReference type="FunCoup" id="A0A6N7EXX3">
    <property type="interactions" value="365"/>
</dbReference>
<name>A0A6N7EXX3_9GAMM</name>
<evidence type="ECO:0000259" key="4">
    <source>
        <dbReference type="Pfam" id="PF03486"/>
    </source>
</evidence>
<keyword evidence="7" id="KW-1185">Reference proteome</keyword>
<evidence type="ECO:0000256" key="1">
    <source>
        <dbReference type="ARBA" id="ARBA00001974"/>
    </source>
</evidence>
<dbReference type="NCBIfam" id="TIGR00275">
    <property type="entry name" value="aminoacetone oxidase family FAD-binding enzyme"/>
    <property type="match status" value="1"/>
</dbReference>
<evidence type="ECO:0000256" key="2">
    <source>
        <dbReference type="ARBA" id="ARBA00022630"/>
    </source>
</evidence>
<proteinExistence type="predicted"/>